<reference evidence="1 2" key="1">
    <citation type="journal article" date="2019" name="Int. J. Syst. Evol. Microbiol.">
        <title>The Global Catalogue of Microorganisms (GCM) 10K type strain sequencing project: providing services to taxonomists for standard genome sequencing and annotation.</title>
        <authorList>
            <consortium name="The Broad Institute Genomics Platform"/>
            <consortium name="The Broad Institute Genome Sequencing Center for Infectious Disease"/>
            <person name="Wu L."/>
            <person name="Ma J."/>
        </authorList>
    </citation>
    <scope>NUCLEOTIDE SEQUENCE [LARGE SCALE GENOMIC DNA]</scope>
    <source>
        <strain evidence="1 2">JCM 15921</strain>
    </source>
</reference>
<protein>
    <recommendedName>
        <fullName evidence="3">EAL domain-containing protein</fullName>
    </recommendedName>
</protein>
<evidence type="ECO:0000313" key="1">
    <source>
        <dbReference type="EMBL" id="GAA2140442.1"/>
    </source>
</evidence>
<evidence type="ECO:0000313" key="2">
    <source>
        <dbReference type="Proteomes" id="UP001500102"/>
    </source>
</evidence>
<sequence>MNLLAGAETVQSIEVLAQDRESMDRGLNAAVELMTEVAVGLATHGILVSRLDDRLFRVGLSELVPFGYTEQRDCRP</sequence>
<proteinExistence type="predicted"/>
<dbReference type="EMBL" id="BAAAQB010000037">
    <property type="protein sequence ID" value="GAA2140442.1"/>
    <property type="molecule type" value="Genomic_DNA"/>
</dbReference>
<dbReference type="RefSeq" id="WP_344366965.1">
    <property type="nucleotide sequence ID" value="NZ_BAAAQB010000037.1"/>
</dbReference>
<name>A0ABN2ZDB9_9MICC</name>
<organism evidence="1 2">
    <name type="scientific">Arthrobacter humicola</name>
    <dbReference type="NCBI Taxonomy" id="409291"/>
    <lineage>
        <taxon>Bacteria</taxon>
        <taxon>Bacillati</taxon>
        <taxon>Actinomycetota</taxon>
        <taxon>Actinomycetes</taxon>
        <taxon>Micrococcales</taxon>
        <taxon>Micrococcaceae</taxon>
        <taxon>Arthrobacter</taxon>
    </lineage>
</organism>
<evidence type="ECO:0008006" key="3">
    <source>
        <dbReference type="Google" id="ProtNLM"/>
    </source>
</evidence>
<accession>A0ABN2ZDB9</accession>
<dbReference type="Proteomes" id="UP001500102">
    <property type="component" value="Unassembled WGS sequence"/>
</dbReference>
<gene>
    <name evidence="1" type="ORF">GCM10009825_28190</name>
</gene>
<keyword evidence="2" id="KW-1185">Reference proteome</keyword>
<comment type="caution">
    <text evidence="1">The sequence shown here is derived from an EMBL/GenBank/DDBJ whole genome shotgun (WGS) entry which is preliminary data.</text>
</comment>